<evidence type="ECO:0000259" key="13">
    <source>
        <dbReference type="Pfam" id="PF22599"/>
    </source>
</evidence>
<feature type="transmembrane region" description="Helical" evidence="9">
    <location>
        <begin position="427"/>
        <end position="446"/>
    </location>
</feature>
<dbReference type="Gene3D" id="3.30.70.3400">
    <property type="match status" value="1"/>
</dbReference>
<comment type="subunit">
    <text evidence="10">Forms a complex with SecD. Part of the essential Sec protein translocation apparatus which comprises SecA, SecYEG and auxiliary proteins SecDF. Other proteins may also be involved.</text>
</comment>
<evidence type="ECO:0000256" key="8">
    <source>
        <dbReference type="ARBA" id="ARBA00023136"/>
    </source>
</evidence>
<dbReference type="InterPro" id="IPR055344">
    <property type="entry name" value="SecD_SecF_C_bact"/>
</dbReference>
<evidence type="ECO:0000313" key="14">
    <source>
        <dbReference type="EMBL" id="MSS64763.1"/>
    </source>
</evidence>
<feature type="transmembrane region" description="Helical" evidence="9">
    <location>
        <begin position="600"/>
        <end position="622"/>
    </location>
</feature>
<name>A0A6L5Y3N8_9FIRM</name>
<protein>
    <recommendedName>
        <fullName evidence="9 10">Multifunctional fusion protein</fullName>
    </recommendedName>
    <domain>
        <recommendedName>
            <fullName evidence="9">Protein translocase subunit SecD</fullName>
        </recommendedName>
    </domain>
    <domain>
        <recommendedName>
            <fullName evidence="10">Protein-export membrane protein SecF</fullName>
        </recommendedName>
    </domain>
</protein>
<dbReference type="HAMAP" id="MF_01463_B">
    <property type="entry name" value="SecD_B"/>
    <property type="match status" value="1"/>
</dbReference>
<feature type="transmembrane region" description="Helical" evidence="9">
    <location>
        <begin position="678"/>
        <end position="704"/>
    </location>
</feature>
<feature type="domain" description="Protein export membrane protein SecD/SecF C-terminal" evidence="11">
    <location>
        <begin position="227"/>
        <end position="395"/>
    </location>
</feature>
<proteinExistence type="inferred from homology"/>
<reference evidence="14 15" key="1">
    <citation type="submission" date="2019-08" db="EMBL/GenBank/DDBJ databases">
        <title>In-depth cultivation of the pig gut microbiome towards novel bacterial diversity and tailored functional studies.</title>
        <authorList>
            <person name="Wylensek D."/>
            <person name="Hitch T.C.A."/>
            <person name="Clavel T."/>
        </authorList>
    </citation>
    <scope>NUCLEOTIDE SEQUENCE [LARGE SCALE GENOMIC DNA]</scope>
    <source>
        <strain evidence="14 15">WCA-693-APC-MOT-I</strain>
    </source>
</reference>
<dbReference type="GO" id="GO:0015450">
    <property type="term" value="F:protein-transporting ATPase activity"/>
    <property type="evidence" value="ECO:0007669"/>
    <property type="project" value="InterPro"/>
</dbReference>
<dbReference type="GO" id="GO:0065002">
    <property type="term" value="P:intracellular protein transmembrane transport"/>
    <property type="evidence" value="ECO:0007669"/>
    <property type="project" value="UniProtKB-UniRule"/>
</dbReference>
<evidence type="ECO:0000256" key="1">
    <source>
        <dbReference type="ARBA" id="ARBA00004651"/>
    </source>
</evidence>
<evidence type="ECO:0000256" key="6">
    <source>
        <dbReference type="ARBA" id="ARBA00022989"/>
    </source>
</evidence>
<dbReference type="NCBIfam" id="TIGR00966">
    <property type="entry name" value="transloc_SecF"/>
    <property type="match status" value="1"/>
</dbReference>
<organism evidence="14 15">
    <name type="scientific">Velocimicrobium porci</name>
    <dbReference type="NCBI Taxonomy" id="2606634"/>
    <lineage>
        <taxon>Bacteria</taxon>
        <taxon>Bacillati</taxon>
        <taxon>Bacillota</taxon>
        <taxon>Clostridia</taxon>
        <taxon>Lachnospirales</taxon>
        <taxon>Lachnospiraceae</taxon>
        <taxon>Velocimicrobium</taxon>
    </lineage>
</organism>
<dbReference type="Gene3D" id="3.30.1360.200">
    <property type="match status" value="1"/>
</dbReference>
<dbReference type="RefSeq" id="WP_154520150.1">
    <property type="nucleotide sequence ID" value="NZ_VUMT01000028.1"/>
</dbReference>
<dbReference type="InterPro" id="IPR022645">
    <property type="entry name" value="SecD/SecF_bac"/>
</dbReference>
<dbReference type="Proteomes" id="UP000482209">
    <property type="component" value="Unassembled WGS sequence"/>
</dbReference>
<dbReference type="NCBIfam" id="TIGR00916">
    <property type="entry name" value="2A0604s01"/>
    <property type="match status" value="1"/>
</dbReference>
<dbReference type="FunFam" id="1.20.1640.10:FF:000004">
    <property type="entry name" value="Protein translocase subunit SecD"/>
    <property type="match status" value="1"/>
</dbReference>
<dbReference type="GO" id="GO:0006605">
    <property type="term" value="P:protein targeting"/>
    <property type="evidence" value="ECO:0007669"/>
    <property type="project" value="UniProtKB-UniRule"/>
</dbReference>
<feature type="domain" description="SecDF P1 head subdomain" evidence="13">
    <location>
        <begin position="125"/>
        <end position="225"/>
    </location>
</feature>
<keyword evidence="5 9" id="KW-0653">Protein transport</keyword>
<feature type="transmembrane region" description="Helical" evidence="9">
    <location>
        <begin position="654"/>
        <end position="672"/>
    </location>
</feature>
<dbReference type="PANTHER" id="PTHR30081">
    <property type="entry name" value="PROTEIN-EXPORT MEMBRANE PROTEIN SEC"/>
    <property type="match status" value="1"/>
</dbReference>
<gene>
    <name evidence="9 14" type="primary">secD</name>
    <name evidence="10" type="synonym">secF</name>
    <name evidence="14" type="ORF">FYJ58_12910</name>
</gene>
<feature type="transmembrane region" description="Helical" evidence="9">
    <location>
        <begin position="374"/>
        <end position="398"/>
    </location>
</feature>
<dbReference type="EMBL" id="VUMT01000028">
    <property type="protein sequence ID" value="MSS64763.1"/>
    <property type="molecule type" value="Genomic_DNA"/>
</dbReference>
<keyword evidence="4 9" id="KW-0812">Transmembrane</keyword>
<dbReference type="PANTHER" id="PTHR30081:SF1">
    <property type="entry name" value="PROTEIN TRANSLOCASE SUBUNIT SECD"/>
    <property type="match status" value="1"/>
</dbReference>
<accession>A0A6L5Y3N8</accession>
<comment type="subcellular location">
    <subcellularLocation>
        <location evidence="1 9">Cell membrane</location>
        <topology evidence="1 9">Multi-pass membrane protein</topology>
    </subcellularLocation>
</comment>
<keyword evidence="15" id="KW-1185">Reference proteome</keyword>
<dbReference type="InterPro" id="IPR022646">
    <property type="entry name" value="SecD/SecF_CS"/>
</dbReference>
<dbReference type="AlphaFoldDB" id="A0A6L5Y3N8"/>
<evidence type="ECO:0000256" key="7">
    <source>
        <dbReference type="ARBA" id="ARBA00023010"/>
    </source>
</evidence>
<dbReference type="InterPro" id="IPR048631">
    <property type="entry name" value="SecD_1st"/>
</dbReference>
<dbReference type="NCBIfam" id="TIGR01129">
    <property type="entry name" value="secD"/>
    <property type="match status" value="1"/>
</dbReference>
<evidence type="ECO:0000256" key="10">
    <source>
        <dbReference type="HAMAP-Rule" id="MF_01464"/>
    </source>
</evidence>
<keyword evidence="7 9" id="KW-0811">Translocation</keyword>
<dbReference type="SUPFAM" id="SSF82866">
    <property type="entry name" value="Multidrug efflux transporter AcrB transmembrane domain"/>
    <property type="match status" value="2"/>
</dbReference>
<feature type="domain" description="Protein export membrane protein SecD/SecF C-terminal" evidence="11">
    <location>
        <begin position="522"/>
        <end position="704"/>
    </location>
</feature>
<comment type="function">
    <text evidence="9">Part of the Sec protein translocase complex. Interacts with the SecYEG preprotein conducting channel. SecDF uses the proton motive force (PMF) to complete protein translocation after the ATP-dependent function of SecA.</text>
</comment>
<dbReference type="HAMAP" id="MF_01464_B">
    <property type="entry name" value="SecF_B"/>
    <property type="match status" value="1"/>
</dbReference>
<evidence type="ECO:0000256" key="4">
    <source>
        <dbReference type="ARBA" id="ARBA00022692"/>
    </source>
</evidence>
<feature type="transmembrane region" description="Helical" evidence="9">
    <location>
        <begin position="342"/>
        <end position="362"/>
    </location>
</feature>
<comment type="caution">
    <text evidence="9">Lacks conserved residue(s) required for the propagation of feature annotation.</text>
</comment>
<keyword evidence="2 9" id="KW-0813">Transport</keyword>
<feature type="transmembrane region" description="Helical" evidence="9">
    <location>
        <begin position="248"/>
        <end position="266"/>
    </location>
</feature>
<dbReference type="Gene3D" id="1.20.1640.10">
    <property type="entry name" value="Multidrug efflux transporter AcrB transmembrane domain"/>
    <property type="match status" value="2"/>
</dbReference>
<dbReference type="Pfam" id="PF02355">
    <property type="entry name" value="SecD_SecF_C"/>
    <property type="match status" value="2"/>
</dbReference>
<keyword evidence="8 9" id="KW-0472">Membrane</keyword>
<dbReference type="GO" id="GO:0043952">
    <property type="term" value="P:protein transport by the Sec complex"/>
    <property type="evidence" value="ECO:0007669"/>
    <property type="project" value="UniProtKB-UniRule"/>
</dbReference>
<evidence type="ECO:0000256" key="5">
    <source>
        <dbReference type="ARBA" id="ARBA00022927"/>
    </source>
</evidence>
<dbReference type="InterPro" id="IPR005791">
    <property type="entry name" value="SecD"/>
</dbReference>
<dbReference type="Pfam" id="PF22599">
    <property type="entry name" value="SecDF_P1_head"/>
    <property type="match status" value="1"/>
</dbReference>
<feature type="transmembrane region" description="Helical" evidence="9">
    <location>
        <begin position="573"/>
        <end position="594"/>
    </location>
</feature>
<dbReference type="InterPro" id="IPR048634">
    <property type="entry name" value="SecD_SecF_C"/>
</dbReference>
<dbReference type="InterPro" id="IPR054384">
    <property type="entry name" value="SecDF_P1_head"/>
</dbReference>
<comment type="similarity">
    <text evidence="9">Belongs to the SecD/SecF family. SecD subfamily.</text>
</comment>
<dbReference type="Pfam" id="PF07549">
    <property type="entry name" value="Sec_GG"/>
    <property type="match status" value="2"/>
</dbReference>
<feature type="transmembrane region" description="Helical" evidence="9">
    <location>
        <begin position="297"/>
        <end position="321"/>
    </location>
</feature>
<comment type="subunit">
    <text evidence="9">Forms a complex with SecF. Part of the essential Sec protein translocation apparatus which comprises SecA, SecYEG and auxiliary proteins SecDF. Other proteins may also be involved.</text>
</comment>
<sequence length="714" mass="76460">MKDKKKALLQFIIIIAAIAVCSGITFIGIGKDHRGSAKNIKLGLDLAGGVSITYEAVGDTPTAQEMSDTVYKMQKRAEVYSTEAAVYQEGDRRVNIDIPGVTDANSILEALGKAGSIQFVDEAGNVVIDGSNIEDAKAVTQQDKTTGTNENVVKLTLNSKGSKKFAEATQANIGKQIAIVYDGKTVSSPVVQTAITDGVAIISGQKDHQEAEELASTIRIGALPVELKEVRSNVVGAKLGLEAINTSLLAGIIGFALIIIFMCVLYRMPGVAASIALILYIVAELVILNGLDVTLTLPGVAGIILSIGMAVDANVIIFTRIKEELTAGKTVRSAIKQGFDKALSAIVDGNVTTLIAAAVLWFKGSGTIKGFAQTLAIGIILSMFTALVVTKFLLYAFYSFGMDDVKYFGIQKERKVWDYVGNMKKTYGLAILIIVIGLGALVVNGSKGQALNYGLDFKGGTSTQVTFEEKITDELKAKVEKDFMKIAGSNVEIAQIQDENALVVKTDELTLKQREEVESILTKDFGVDAKKIQTESISATVSDDMKSDAVVSVIITTICMLIYIWIRFKDVRFGAGAVCALLHDVLIVLTVYAVSRISVGNTFIACMLTIVGYSINATIVVYDRIRENKKSMRSKDSLADVVNASISQTFSRSINTTITTLIMVVMLAILGVDSVREFAIPLIAGVVAGAYSSICISGTLWYLFTKISGKKTAK</sequence>
<dbReference type="InterPro" id="IPR005665">
    <property type="entry name" value="SecF_bac"/>
</dbReference>
<dbReference type="Pfam" id="PF21760">
    <property type="entry name" value="SecD_1st"/>
    <property type="match status" value="1"/>
</dbReference>
<evidence type="ECO:0000256" key="2">
    <source>
        <dbReference type="ARBA" id="ARBA00022448"/>
    </source>
</evidence>
<evidence type="ECO:0000259" key="11">
    <source>
        <dbReference type="Pfam" id="PF02355"/>
    </source>
</evidence>
<dbReference type="GO" id="GO:0005886">
    <property type="term" value="C:plasma membrane"/>
    <property type="evidence" value="ECO:0007669"/>
    <property type="project" value="UniProtKB-SubCell"/>
</dbReference>
<keyword evidence="3 9" id="KW-1003">Cell membrane</keyword>
<evidence type="ECO:0000256" key="9">
    <source>
        <dbReference type="HAMAP-Rule" id="MF_01463"/>
    </source>
</evidence>
<comment type="similarity">
    <text evidence="10">Belongs to the SecD/SecF family. SecF subfamily.</text>
</comment>
<evidence type="ECO:0000313" key="15">
    <source>
        <dbReference type="Proteomes" id="UP000482209"/>
    </source>
</evidence>
<feature type="domain" description="Protein translocase subunit SecDF P1" evidence="12">
    <location>
        <begin position="82"/>
        <end position="122"/>
    </location>
</feature>
<evidence type="ECO:0000259" key="12">
    <source>
        <dbReference type="Pfam" id="PF21760"/>
    </source>
</evidence>
<dbReference type="InterPro" id="IPR022813">
    <property type="entry name" value="SecD/SecF_arch_bac"/>
</dbReference>
<dbReference type="PRINTS" id="PR01755">
    <property type="entry name" value="SECFTRNLCASE"/>
</dbReference>
<feature type="transmembrane region" description="Helical" evidence="9">
    <location>
        <begin position="549"/>
        <end position="566"/>
    </location>
</feature>
<comment type="caution">
    <text evidence="14">The sequence shown here is derived from an EMBL/GenBank/DDBJ whole genome shotgun (WGS) entry which is preliminary data.</text>
</comment>
<feature type="transmembrane region" description="Helical" evidence="9">
    <location>
        <begin position="271"/>
        <end position="291"/>
    </location>
</feature>
<evidence type="ECO:0000256" key="3">
    <source>
        <dbReference type="ARBA" id="ARBA00022475"/>
    </source>
</evidence>
<keyword evidence="6 9" id="KW-1133">Transmembrane helix</keyword>